<dbReference type="VEuPathDB" id="VectorBase:ISCW022691"/>
<keyword evidence="3" id="KW-0274">FAD</keyword>
<reference evidence="6 8" key="1">
    <citation type="submission" date="2008-03" db="EMBL/GenBank/DDBJ databases">
        <title>Annotation of Ixodes scapularis.</title>
        <authorList>
            <consortium name="Ixodes scapularis Genome Project Consortium"/>
            <person name="Caler E."/>
            <person name="Hannick L.I."/>
            <person name="Bidwell S."/>
            <person name="Joardar V."/>
            <person name="Thiagarajan M."/>
            <person name="Amedeo P."/>
            <person name="Galinsky K.J."/>
            <person name="Schobel S."/>
            <person name="Inman J."/>
            <person name="Hostetler J."/>
            <person name="Miller J."/>
            <person name="Hammond M."/>
            <person name="Megy K."/>
            <person name="Lawson D."/>
            <person name="Kodira C."/>
            <person name="Sutton G."/>
            <person name="Meyer J."/>
            <person name="Hill C.A."/>
            <person name="Birren B."/>
            <person name="Nene V."/>
            <person name="Collins F."/>
            <person name="Alarcon-Chaidez F."/>
            <person name="Wikel S."/>
            <person name="Strausberg R."/>
        </authorList>
    </citation>
    <scope>NUCLEOTIDE SEQUENCE [LARGE SCALE GENOMIC DNA]</scope>
    <source>
        <strain evidence="8">Wikel</strain>
        <strain evidence="6">Wikel colony</strain>
    </source>
</reference>
<dbReference type="Gene3D" id="3.50.50.60">
    <property type="entry name" value="FAD/NAD(P)-binding domain"/>
    <property type="match status" value="1"/>
</dbReference>
<dbReference type="VEuPathDB" id="VectorBase:ISCP_031820"/>
<evidence type="ECO:0000256" key="1">
    <source>
        <dbReference type="ARBA" id="ARBA00013029"/>
    </source>
</evidence>
<evidence type="ECO:0000256" key="2">
    <source>
        <dbReference type="ARBA" id="ARBA00022630"/>
    </source>
</evidence>
<dbReference type="InterPro" id="IPR038299">
    <property type="entry name" value="DAO_C_sf"/>
</dbReference>
<dbReference type="Gene3D" id="1.10.8.870">
    <property type="entry name" value="Alpha-glycerophosphate oxidase, cap domain"/>
    <property type="match status" value="1"/>
</dbReference>
<evidence type="ECO:0000313" key="8">
    <source>
        <dbReference type="Proteomes" id="UP000001555"/>
    </source>
</evidence>
<dbReference type="InterPro" id="IPR031656">
    <property type="entry name" value="DAO_C"/>
</dbReference>
<dbReference type="VEuPathDB" id="VectorBase:ISCI023707"/>
<keyword evidence="8" id="KW-1185">Reference proteome</keyword>
<sequence length="193" mass="21052">MLLALPHRGQTLVNGLHKRLDSLLDTLPSTETVTKLLCDWNEQLDSNTASTRLCEVSQSGLVSTTGGTWTWYRLMAERAVDAAMASCDDKLSALPCSTKNMRLGMFADACKGARSLNPGESLLPRLPYIEAEASVHPPSDRVVRHAVRHEYACTAVEVLARRLGVAFEDAHAAECMLPRVADIMALELGWSSS</sequence>
<protein>
    <recommendedName>
        <fullName evidence="1">glycerol-3-phosphate dehydrogenase</fullName>
        <ecNumber evidence="1">1.1.5.3</ecNumber>
    </recommendedName>
</protein>
<dbReference type="HOGENOM" id="CLU_1410268_0_0_1"/>
<dbReference type="InParanoid" id="B7QEA1"/>
<dbReference type="EMBL" id="DS919850">
    <property type="protein sequence ID" value="EEC17173.1"/>
    <property type="molecule type" value="Genomic_DNA"/>
</dbReference>
<dbReference type="GO" id="GO:0006072">
    <property type="term" value="P:glycerol-3-phosphate metabolic process"/>
    <property type="evidence" value="ECO:0007669"/>
    <property type="project" value="InterPro"/>
</dbReference>
<keyword evidence="4" id="KW-0560">Oxidoreductase</keyword>
<dbReference type="InterPro" id="IPR036188">
    <property type="entry name" value="FAD/NAD-bd_sf"/>
</dbReference>
<dbReference type="EMBL" id="ABJB010684034">
    <property type="status" value="NOT_ANNOTATED_CDS"/>
    <property type="molecule type" value="Genomic_DNA"/>
</dbReference>
<evidence type="ECO:0000256" key="4">
    <source>
        <dbReference type="ARBA" id="ARBA00023002"/>
    </source>
</evidence>
<dbReference type="EMBL" id="ABJB010052717">
    <property type="status" value="NOT_ANNOTATED_CDS"/>
    <property type="molecule type" value="Genomic_DNA"/>
</dbReference>
<dbReference type="STRING" id="6945.B7QEA1"/>
<gene>
    <name evidence="6" type="ORF">IscW_ISCW022691</name>
</gene>
<proteinExistence type="predicted"/>
<organism>
    <name type="scientific">Ixodes scapularis</name>
    <name type="common">Black-legged tick</name>
    <name type="synonym">Deer tick</name>
    <dbReference type="NCBI Taxonomy" id="6945"/>
    <lineage>
        <taxon>Eukaryota</taxon>
        <taxon>Metazoa</taxon>
        <taxon>Ecdysozoa</taxon>
        <taxon>Arthropoda</taxon>
        <taxon>Chelicerata</taxon>
        <taxon>Arachnida</taxon>
        <taxon>Acari</taxon>
        <taxon>Parasitiformes</taxon>
        <taxon>Ixodida</taxon>
        <taxon>Ixodoidea</taxon>
        <taxon>Ixodidae</taxon>
        <taxon>Ixodinae</taxon>
        <taxon>Ixodes</taxon>
    </lineage>
</organism>
<evidence type="ECO:0000256" key="3">
    <source>
        <dbReference type="ARBA" id="ARBA00022827"/>
    </source>
</evidence>
<dbReference type="EC" id="1.1.5.3" evidence="1"/>
<reference evidence="7" key="2">
    <citation type="submission" date="2020-05" db="UniProtKB">
        <authorList>
            <consortium name="EnsemblMetazoa"/>
        </authorList>
    </citation>
    <scope>IDENTIFICATION</scope>
    <source>
        <strain evidence="7">wikel</strain>
    </source>
</reference>
<evidence type="ECO:0000313" key="6">
    <source>
        <dbReference type="EMBL" id="EEC17173.1"/>
    </source>
</evidence>
<feature type="domain" description="Alpha-glycerophosphate oxidase C-terminal" evidence="5">
    <location>
        <begin position="121"/>
        <end position="192"/>
    </location>
</feature>
<keyword evidence="2" id="KW-0285">Flavoprotein</keyword>
<dbReference type="GO" id="GO:0004368">
    <property type="term" value="F:glycerol-3-phosphate dehydrogenase (quinone) activity"/>
    <property type="evidence" value="ECO:0007669"/>
    <property type="project" value="UniProtKB-EC"/>
</dbReference>
<dbReference type="InterPro" id="IPR000447">
    <property type="entry name" value="G3P_DH_FAD-dep"/>
</dbReference>
<name>B7QEA1_IXOSC</name>
<accession>B7QEA1</accession>
<dbReference type="PaxDb" id="6945-B7QEA1"/>
<dbReference type="AlphaFoldDB" id="B7QEA1"/>
<dbReference type="OrthoDB" id="264015at2759"/>
<dbReference type="Proteomes" id="UP000001555">
    <property type="component" value="Unassembled WGS sequence"/>
</dbReference>
<evidence type="ECO:0000313" key="7">
    <source>
        <dbReference type="EnsemblMetazoa" id="ISCW022691-PA"/>
    </source>
</evidence>
<dbReference type="Pfam" id="PF16901">
    <property type="entry name" value="DAO_C"/>
    <property type="match status" value="1"/>
</dbReference>
<evidence type="ECO:0000259" key="5">
    <source>
        <dbReference type="Pfam" id="PF16901"/>
    </source>
</evidence>
<dbReference type="EnsemblMetazoa" id="ISCW022691-RA">
    <property type="protein sequence ID" value="ISCW022691-PA"/>
    <property type="gene ID" value="ISCW022691"/>
</dbReference>
<dbReference type="PANTHER" id="PTHR11985">
    <property type="entry name" value="GLYCEROL-3-PHOSPHATE DEHYDROGENASE"/>
    <property type="match status" value="1"/>
</dbReference>
<dbReference type="PANTHER" id="PTHR11985:SF15">
    <property type="entry name" value="GLYCEROL-3-PHOSPHATE DEHYDROGENASE, MITOCHONDRIAL"/>
    <property type="match status" value="1"/>
</dbReference>